<accession>A0ABC8IWE6</accession>
<dbReference type="PANTHER" id="PTHR47170">
    <property type="entry name" value="MALONYL-COA ACP TRANSACYLASE, ACP-BINDING"/>
    <property type="match status" value="1"/>
</dbReference>
<dbReference type="AlphaFoldDB" id="A0ABC8IWE6"/>
<dbReference type="Proteomes" id="UP001642260">
    <property type="component" value="Unassembled WGS sequence"/>
</dbReference>
<protein>
    <recommendedName>
        <fullName evidence="3">Malonyl CoA-acyl carrier protein transacylase</fullName>
    </recommendedName>
</protein>
<organism evidence="1 2">
    <name type="scientific">Eruca vesicaria subsp. sativa</name>
    <name type="common">Garden rocket</name>
    <name type="synonym">Eruca sativa</name>
    <dbReference type="NCBI Taxonomy" id="29727"/>
    <lineage>
        <taxon>Eukaryota</taxon>
        <taxon>Viridiplantae</taxon>
        <taxon>Streptophyta</taxon>
        <taxon>Embryophyta</taxon>
        <taxon>Tracheophyta</taxon>
        <taxon>Spermatophyta</taxon>
        <taxon>Magnoliopsida</taxon>
        <taxon>eudicotyledons</taxon>
        <taxon>Gunneridae</taxon>
        <taxon>Pentapetalae</taxon>
        <taxon>rosids</taxon>
        <taxon>malvids</taxon>
        <taxon>Brassicales</taxon>
        <taxon>Brassicaceae</taxon>
        <taxon>Brassiceae</taxon>
        <taxon>Eruca</taxon>
    </lineage>
</organism>
<dbReference type="InterPro" id="IPR016035">
    <property type="entry name" value="Acyl_Trfase/lysoPLipase"/>
</dbReference>
<sequence length="55" mass="6036">MLKPDQVTSPVQWETTVKTLLSKGLKNSYELGPGKVIAGIFKRVYKSANVENISA</sequence>
<evidence type="ECO:0000313" key="2">
    <source>
        <dbReference type="Proteomes" id="UP001642260"/>
    </source>
</evidence>
<reference evidence="1 2" key="1">
    <citation type="submission" date="2022-03" db="EMBL/GenBank/DDBJ databases">
        <authorList>
            <person name="Macdonald S."/>
            <person name="Ahmed S."/>
            <person name="Newling K."/>
        </authorList>
    </citation>
    <scope>NUCLEOTIDE SEQUENCE [LARGE SCALE GENOMIC DNA]</scope>
</reference>
<keyword evidence="2" id="KW-1185">Reference proteome</keyword>
<dbReference type="Gene3D" id="3.40.366.10">
    <property type="entry name" value="Malonyl-Coenzyme A Acyl Carrier Protein, domain 2"/>
    <property type="match status" value="1"/>
</dbReference>
<dbReference type="PANTHER" id="PTHR47170:SF2">
    <property type="entry name" value="MALONYL-COA:ACP TRANSACYLASE (MAT) DOMAIN-CONTAINING PROTEIN"/>
    <property type="match status" value="1"/>
</dbReference>
<dbReference type="EMBL" id="CAKOAT010043336">
    <property type="protein sequence ID" value="CAH8287785.1"/>
    <property type="molecule type" value="Genomic_DNA"/>
</dbReference>
<dbReference type="SUPFAM" id="SSF52151">
    <property type="entry name" value="FabD/lysophospholipase-like"/>
    <property type="match status" value="1"/>
</dbReference>
<comment type="caution">
    <text evidence="1">The sequence shown here is derived from an EMBL/GenBank/DDBJ whole genome shotgun (WGS) entry which is preliminary data.</text>
</comment>
<dbReference type="InterPro" id="IPR001227">
    <property type="entry name" value="Ac_transferase_dom_sf"/>
</dbReference>
<gene>
    <name evidence="1" type="ORF">ERUC_LOCUS1145</name>
</gene>
<dbReference type="InterPro" id="IPR052760">
    <property type="entry name" value="Mitochondrial_malonyltrans"/>
</dbReference>
<proteinExistence type="predicted"/>
<name>A0ABC8IWE6_ERUVS</name>
<evidence type="ECO:0008006" key="3">
    <source>
        <dbReference type="Google" id="ProtNLM"/>
    </source>
</evidence>
<evidence type="ECO:0000313" key="1">
    <source>
        <dbReference type="EMBL" id="CAH8287785.1"/>
    </source>
</evidence>